<feature type="region of interest" description="Disordered" evidence="1">
    <location>
        <begin position="1"/>
        <end position="20"/>
    </location>
</feature>
<evidence type="ECO:0000256" key="2">
    <source>
        <dbReference type="SAM" id="Phobius"/>
    </source>
</evidence>
<feature type="compositionally biased region" description="Low complexity" evidence="1">
    <location>
        <begin position="1"/>
        <end position="13"/>
    </location>
</feature>
<reference evidence="5" key="2">
    <citation type="submission" date="2025-04" db="UniProtKB">
        <authorList>
            <consortium name="RefSeq"/>
        </authorList>
    </citation>
    <scope>IDENTIFICATION</scope>
    <source>
        <tissue evidence="5">Whole body</tissue>
    </source>
</reference>
<dbReference type="AlphaFoldDB" id="A0A2S2R0P1"/>
<gene>
    <name evidence="5" type="primary">LOC112683433</name>
    <name evidence="3" type="ORF">g.177373</name>
</gene>
<organism evidence="3">
    <name type="scientific">Sipha flava</name>
    <name type="common">yellow sugarcane aphid</name>
    <dbReference type="NCBI Taxonomy" id="143950"/>
    <lineage>
        <taxon>Eukaryota</taxon>
        <taxon>Metazoa</taxon>
        <taxon>Ecdysozoa</taxon>
        <taxon>Arthropoda</taxon>
        <taxon>Hexapoda</taxon>
        <taxon>Insecta</taxon>
        <taxon>Pterygota</taxon>
        <taxon>Neoptera</taxon>
        <taxon>Paraneoptera</taxon>
        <taxon>Hemiptera</taxon>
        <taxon>Sternorrhyncha</taxon>
        <taxon>Aphidomorpha</taxon>
        <taxon>Aphidoidea</taxon>
        <taxon>Aphididae</taxon>
        <taxon>Sipha</taxon>
    </lineage>
</organism>
<dbReference type="PANTHER" id="PTHR12480:SF19">
    <property type="entry name" value="CUPIN-LIKE DOMAIN-CONTAINING PROTEIN"/>
    <property type="match status" value="1"/>
</dbReference>
<accession>A0A2S2R0P1</accession>
<evidence type="ECO:0000313" key="3">
    <source>
        <dbReference type="EMBL" id="MBY83568.1"/>
    </source>
</evidence>
<dbReference type="Gene3D" id="2.60.120.650">
    <property type="entry name" value="Cupin"/>
    <property type="match status" value="1"/>
</dbReference>
<keyword evidence="2" id="KW-1133">Transmembrane helix</keyword>
<reference evidence="3" key="1">
    <citation type="submission" date="2018-04" db="EMBL/GenBank/DDBJ databases">
        <title>Transcriptome assembly of Sipha flava.</title>
        <authorList>
            <person name="Scully E.D."/>
            <person name="Geib S.M."/>
            <person name="Palmer N.A."/>
            <person name="Koch K."/>
            <person name="Bradshaw J."/>
            <person name="Heng-Moss T."/>
            <person name="Sarath G."/>
        </authorList>
    </citation>
    <scope>NUCLEOTIDE SEQUENCE</scope>
</reference>
<dbReference type="PANTHER" id="PTHR12480">
    <property type="entry name" value="ARGININE DEMETHYLASE AND LYSYL-HYDROXYLASE JMJD"/>
    <property type="match status" value="1"/>
</dbReference>
<evidence type="ECO:0000313" key="5">
    <source>
        <dbReference type="RefSeq" id="XP_025410266.1"/>
    </source>
</evidence>
<dbReference type="EMBL" id="GGMS01014365">
    <property type="protein sequence ID" value="MBY83568.1"/>
    <property type="molecule type" value="Transcribed_RNA"/>
</dbReference>
<protein>
    <submittedName>
        <fullName evidence="5">Uncharacterized protein LOC112683433</fullName>
    </submittedName>
</protein>
<dbReference type="GO" id="GO:0016706">
    <property type="term" value="F:2-oxoglutarate-dependent dioxygenase activity"/>
    <property type="evidence" value="ECO:0007669"/>
    <property type="project" value="TreeGrafter"/>
</dbReference>
<keyword evidence="4" id="KW-1185">Reference proteome</keyword>
<evidence type="ECO:0000313" key="4">
    <source>
        <dbReference type="Proteomes" id="UP000694846"/>
    </source>
</evidence>
<feature type="transmembrane region" description="Helical" evidence="2">
    <location>
        <begin position="58"/>
        <end position="75"/>
    </location>
</feature>
<name>A0A2S2R0P1_9HEMI</name>
<dbReference type="Proteomes" id="UP000694846">
    <property type="component" value="Unplaced"/>
</dbReference>
<keyword evidence="2" id="KW-0472">Membrane</keyword>
<dbReference type="OrthoDB" id="10063099at2759"/>
<dbReference type="GeneID" id="112683433"/>
<sequence length="335" mass="37544">MAKTTGKPAATAADSEKPRETVGQIIVASADEPLVNATDRRQTVVGCHRQTDKRQRSALSAVVLSIAMVVCAAAIDWEQTTDVCRYWISMAVELVSVADQKCAIILPEFLEDVLRPPINCSYCMGMDSIEKVINLSPKTFEKHYAYTGRPVVAVDASNNKKSGDFGFRLFKNLSDSKLLKACQFFPYKTEFNTLEEALDMDEQRAVMAPGYAPWYIGWSNCETKSINHLKKHITLPNFLPTLSDSKQTLWIFMGTPGHGAPMHVDKVGHPSWQTQISGYKKWTLRTPVECLFTCRRQFEVLMEPGSTIIMDTNIWYHKTETIGQDISVTVGGEYD</sequence>
<dbReference type="InterPro" id="IPR050910">
    <property type="entry name" value="JMJD6_ArgDemeth/LysHydrox"/>
</dbReference>
<dbReference type="RefSeq" id="XP_025410266.1">
    <property type="nucleotide sequence ID" value="XM_025554481.1"/>
</dbReference>
<proteinExistence type="predicted"/>
<evidence type="ECO:0000256" key="1">
    <source>
        <dbReference type="SAM" id="MobiDB-lite"/>
    </source>
</evidence>
<dbReference type="SUPFAM" id="SSF51197">
    <property type="entry name" value="Clavaminate synthase-like"/>
    <property type="match status" value="1"/>
</dbReference>
<keyword evidence="2" id="KW-0812">Transmembrane</keyword>